<name>A0AAE0ZW44_9GAST</name>
<comment type="caution">
    <text evidence="1">The sequence shown here is derived from an EMBL/GenBank/DDBJ whole genome shotgun (WGS) entry which is preliminary data.</text>
</comment>
<dbReference type="EMBL" id="JAWDGP010003176">
    <property type="protein sequence ID" value="KAK3776754.1"/>
    <property type="molecule type" value="Genomic_DNA"/>
</dbReference>
<reference evidence="1" key="1">
    <citation type="journal article" date="2023" name="G3 (Bethesda)">
        <title>A reference genome for the long-term kleptoplast-retaining sea slug Elysia crispata morphotype clarki.</title>
        <authorList>
            <person name="Eastman K.E."/>
            <person name="Pendleton A.L."/>
            <person name="Shaikh M.A."/>
            <person name="Suttiyut T."/>
            <person name="Ogas R."/>
            <person name="Tomko P."/>
            <person name="Gavelis G."/>
            <person name="Widhalm J.R."/>
            <person name="Wisecaver J.H."/>
        </authorList>
    </citation>
    <scope>NUCLEOTIDE SEQUENCE</scope>
    <source>
        <strain evidence="1">ECLA1</strain>
    </source>
</reference>
<protein>
    <submittedName>
        <fullName evidence="1">Uncharacterized protein</fullName>
    </submittedName>
</protein>
<evidence type="ECO:0000313" key="2">
    <source>
        <dbReference type="Proteomes" id="UP001283361"/>
    </source>
</evidence>
<proteinExistence type="predicted"/>
<accession>A0AAE0ZW44</accession>
<keyword evidence="2" id="KW-1185">Reference proteome</keyword>
<sequence length="75" mass="8251">MWLWIFLVGKKRFDVKESSLRLMGTPRSLLDCPSEGGANLDKYLSFSLNLLTSGGLEKSSYEQGPDGRRLAAGEG</sequence>
<organism evidence="1 2">
    <name type="scientific">Elysia crispata</name>
    <name type="common">lettuce slug</name>
    <dbReference type="NCBI Taxonomy" id="231223"/>
    <lineage>
        <taxon>Eukaryota</taxon>
        <taxon>Metazoa</taxon>
        <taxon>Spiralia</taxon>
        <taxon>Lophotrochozoa</taxon>
        <taxon>Mollusca</taxon>
        <taxon>Gastropoda</taxon>
        <taxon>Heterobranchia</taxon>
        <taxon>Euthyneura</taxon>
        <taxon>Panpulmonata</taxon>
        <taxon>Sacoglossa</taxon>
        <taxon>Placobranchoidea</taxon>
        <taxon>Plakobranchidae</taxon>
        <taxon>Elysia</taxon>
    </lineage>
</organism>
<gene>
    <name evidence="1" type="ORF">RRG08_058504</name>
</gene>
<evidence type="ECO:0000313" key="1">
    <source>
        <dbReference type="EMBL" id="KAK3776754.1"/>
    </source>
</evidence>
<dbReference type="Proteomes" id="UP001283361">
    <property type="component" value="Unassembled WGS sequence"/>
</dbReference>
<dbReference type="AlphaFoldDB" id="A0AAE0ZW44"/>